<name>A0A2R6W6A2_MARPO</name>
<gene>
    <name evidence="1" type="ORF">MARPO_0142s0020</name>
</gene>
<dbReference type="Gramene" id="Mp3g18740.1">
    <property type="protein sequence ID" value="Mp3g18740.1.cds1"/>
    <property type="gene ID" value="Mp3g18740"/>
</dbReference>
<sequence>MVECRPIRPTYKTHYLSVFAILKVLCIDFDYLVIDILQLVSIPVIRIGADSSIQHQNSLSCNQSFKIWVHSAQFLQHFRIATLSRIGTINRAE</sequence>
<evidence type="ECO:0000313" key="1">
    <source>
        <dbReference type="EMBL" id="PTQ29390.1"/>
    </source>
</evidence>
<reference evidence="2" key="1">
    <citation type="journal article" date="2017" name="Cell">
        <title>Insights into land plant evolution garnered from the Marchantia polymorpha genome.</title>
        <authorList>
            <person name="Bowman J.L."/>
            <person name="Kohchi T."/>
            <person name="Yamato K.T."/>
            <person name="Jenkins J."/>
            <person name="Shu S."/>
            <person name="Ishizaki K."/>
            <person name="Yamaoka S."/>
            <person name="Nishihama R."/>
            <person name="Nakamura Y."/>
            <person name="Berger F."/>
            <person name="Adam C."/>
            <person name="Aki S.S."/>
            <person name="Althoff F."/>
            <person name="Araki T."/>
            <person name="Arteaga-Vazquez M.A."/>
            <person name="Balasubrmanian S."/>
            <person name="Barry K."/>
            <person name="Bauer D."/>
            <person name="Boehm C.R."/>
            <person name="Briginshaw L."/>
            <person name="Caballero-Perez J."/>
            <person name="Catarino B."/>
            <person name="Chen F."/>
            <person name="Chiyoda S."/>
            <person name="Chovatia M."/>
            <person name="Davies K.M."/>
            <person name="Delmans M."/>
            <person name="Demura T."/>
            <person name="Dierschke T."/>
            <person name="Dolan L."/>
            <person name="Dorantes-Acosta A.E."/>
            <person name="Eklund D.M."/>
            <person name="Florent S.N."/>
            <person name="Flores-Sandoval E."/>
            <person name="Fujiyama A."/>
            <person name="Fukuzawa H."/>
            <person name="Galik B."/>
            <person name="Grimanelli D."/>
            <person name="Grimwood J."/>
            <person name="Grossniklaus U."/>
            <person name="Hamada T."/>
            <person name="Haseloff J."/>
            <person name="Hetherington A.J."/>
            <person name="Higo A."/>
            <person name="Hirakawa Y."/>
            <person name="Hundley H.N."/>
            <person name="Ikeda Y."/>
            <person name="Inoue K."/>
            <person name="Inoue S.I."/>
            <person name="Ishida S."/>
            <person name="Jia Q."/>
            <person name="Kakita M."/>
            <person name="Kanazawa T."/>
            <person name="Kawai Y."/>
            <person name="Kawashima T."/>
            <person name="Kennedy M."/>
            <person name="Kinose K."/>
            <person name="Kinoshita T."/>
            <person name="Kohara Y."/>
            <person name="Koide E."/>
            <person name="Komatsu K."/>
            <person name="Kopischke S."/>
            <person name="Kubo M."/>
            <person name="Kyozuka J."/>
            <person name="Lagercrantz U."/>
            <person name="Lin S.S."/>
            <person name="Lindquist E."/>
            <person name="Lipzen A.M."/>
            <person name="Lu C.W."/>
            <person name="De Luna E."/>
            <person name="Martienssen R.A."/>
            <person name="Minamino N."/>
            <person name="Mizutani M."/>
            <person name="Mizutani M."/>
            <person name="Mochizuki N."/>
            <person name="Monte I."/>
            <person name="Mosher R."/>
            <person name="Nagasaki H."/>
            <person name="Nakagami H."/>
            <person name="Naramoto S."/>
            <person name="Nishitani K."/>
            <person name="Ohtani M."/>
            <person name="Okamoto T."/>
            <person name="Okumura M."/>
            <person name="Phillips J."/>
            <person name="Pollak B."/>
            <person name="Reinders A."/>
            <person name="Rovekamp M."/>
            <person name="Sano R."/>
            <person name="Sawa S."/>
            <person name="Schmid M.W."/>
            <person name="Shirakawa M."/>
            <person name="Solano R."/>
            <person name="Spunde A."/>
            <person name="Suetsugu N."/>
            <person name="Sugano S."/>
            <person name="Sugiyama A."/>
            <person name="Sun R."/>
            <person name="Suzuki Y."/>
            <person name="Takenaka M."/>
            <person name="Takezawa D."/>
            <person name="Tomogane H."/>
            <person name="Tsuzuki M."/>
            <person name="Ueda T."/>
            <person name="Umeda M."/>
            <person name="Ward J.M."/>
            <person name="Watanabe Y."/>
            <person name="Yazaki K."/>
            <person name="Yokoyama R."/>
            <person name="Yoshitake Y."/>
            <person name="Yotsui I."/>
            <person name="Zachgo S."/>
            <person name="Schmutz J."/>
        </authorList>
    </citation>
    <scope>NUCLEOTIDE SEQUENCE [LARGE SCALE GENOMIC DNA]</scope>
    <source>
        <strain evidence="2">Tak-1</strain>
    </source>
</reference>
<keyword evidence="2" id="KW-1185">Reference proteome</keyword>
<organism evidence="1 2">
    <name type="scientific">Marchantia polymorpha</name>
    <name type="common">Common liverwort</name>
    <name type="synonym">Marchantia aquatica</name>
    <dbReference type="NCBI Taxonomy" id="3197"/>
    <lineage>
        <taxon>Eukaryota</taxon>
        <taxon>Viridiplantae</taxon>
        <taxon>Streptophyta</taxon>
        <taxon>Embryophyta</taxon>
        <taxon>Marchantiophyta</taxon>
        <taxon>Marchantiopsida</taxon>
        <taxon>Marchantiidae</taxon>
        <taxon>Marchantiales</taxon>
        <taxon>Marchantiaceae</taxon>
        <taxon>Marchantia</taxon>
    </lineage>
</organism>
<proteinExistence type="predicted"/>
<accession>A0A2R6W6A2</accession>
<evidence type="ECO:0000313" key="2">
    <source>
        <dbReference type="Proteomes" id="UP000244005"/>
    </source>
</evidence>
<dbReference type="EMBL" id="KZ772947">
    <property type="protein sequence ID" value="PTQ29390.1"/>
    <property type="molecule type" value="Genomic_DNA"/>
</dbReference>
<protein>
    <submittedName>
        <fullName evidence="1">Uncharacterized protein</fullName>
    </submittedName>
</protein>
<dbReference type="Proteomes" id="UP000244005">
    <property type="component" value="Unassembled WGS sequence"/>
</dbReference>
<dbReference type="AlphaFoldDB" id="A0A2R6W6A2"/>